<dbReference type="SUPFAM" id="SSF52172">
    <property type="entry name" value="CheY-like"/>
    <property type="match status" value="2"/>
</dbReference>
<dbReference type="InterPro" id="IPR001789">
    <property type="entry name" value="Sig_transdc_resp-reg_receiver"/>
</dbReference>
<dbReference type="PANTHER" id="PTHR43047">
    <property type="entry name" value="TWO-COMPONENT HISTIDINE PROTEIN KINASE"/>
    <property type="match status" value="1"/>
</dbReference>
<feature type="modified residue" description="4-aspartylphosphate" evidence="10">
    <location>
        <position position="804"/>
    </location>
</feature>
<dbReference type="CDD" id="cd17574">
    <property type="entry name" value="REC_OmpR"/>
    <property type="match status" value="1"/>
</dbReference>
<dbReference type="SUPFAM" id="SSF55781">
    <property type="entry name" value="GAF domain-like"/>
    <property type="match status" value="1"/>
</dbReference>
<evidence type="ECO:0000259" key="14">
    <source>
        <dbReference type="PROSITE" id="PS50110"/>
    </source>
</evidence>
<dbReference type="InterPro" id="IPR036097">
    <property type="entry name" value="HisK_dim/P_sf"/>
</dbReference>
<evidence type="ECO:0000256" key="5">
    <source>
        <dbReference type="ARBA" id="ARBA00022553"/>
    </source>
</evidence>
<dbReference type="EC" id="2.7.13.3" evidence="4"/>
<dbReference type="AlphaFoldDB" id="A0A401ZYR7"/>
<evidence type="ECO:0000256" key="1">
    <source>
        <dbReference type="ARBA" id="ARBA00000085"/>
    </source>
</evidence>
<dbReference type="FunFam" id="3.30.565.10:FF:000010">
    <property type="entry name" value="Sensor histidine kinase RcsC"/>
    <property type="match status" value="1"/>
</dbReference>
<dbReference type="InterPro" id="IPR003594">
    <property type="entry name" value="HATPase_dom"/>
</dbReference>
<feature type="compositionally biased region" description="Polar residues" evidence="11">
    <location>
        <begin position="984"/>
        <end position="1006"/>
    </location>
</feature>
<feature type="region of interest" description="Disordered" evidence="11">
    <location>
        <begin position="961"/>
        <end position="1006"/>
    </location>
</feature>
<feature type="transmembrane region" description="Helical" evidence="12">
    <location>
        <begin position="24"/>
        <end position="47"/>
    </location>
</feature>
<evidence type="ECO:0000256" key="9">
    <source>
        <dbReference type="ARBA" id="ARBA00074306"/>
    </source>
</evidence>
<evidence type="ECO:0000259" key="13">
    <source>
        <dbReference type="PROSITE" id="PS50109"/>
    </source>
</evidence>
<dbReference type="InterPro" id="IPR036890">
    <property type="entry name" value="HATPase_C_sf"/>
</dbReference>
<keyword evidence="8" id="KW-0902">Two-component regulatory system</keyword>
<dbReference type="Proteomes" id="UP000287352">
    <property type="component" value="Unassembled WGS sequence"/>
</dbReference>
<dbReference type="Pfam" id="PF02518">
    <property type="entry name" value="HATPase_c"/>
    <property type="match status" value="1"/>
</dbReference>
<dbReference type="SMART" id="SM00387">
    <property type="entry name" value="HATPase_c"/>
    <property type="match status" value="1"/>
</dbReference>
<keyword evidence="12" id="KW-0812">Transmembrane</keyword>
<evidence type="ECO:0000313" key="17">
    <source>
        <dbReference type="Proteomes" id="UP000287352"/>
    </source>
</evidence>
<dbReference type="InterPro" id="IPR005467">
    <property type="entry name" value="His_kinase_dom"/>
</dbReference>
<dbReference type="SMART" id="SM00304">
    <property type="entry name" value="HAMP"/>
    <property type="match status" value="1"/>
</dbReference>
<evidence type="ECO:0000256" key="4">
    <source>
        <dbReference type="ARBA" id="ARBA00012438"/>
    </source>
</evidence>
<dbReference type="InterPro" id="IPR029016">
    <property type="entry name" value="GAF-like_dom_sf"/>
</dbReference>
<evidence type="ECO:0000259" key="15">
    <source>
        <dbReference type="PROSITE" id="PS50885"/>
    </source>
</evidence>
<dbReference type="CDD" id="cd16922">
    <property type="entry name" value="HATPase_EvgS-ArcB-TorS-like"/>
    <property type="match status" value="1"/>
</dbReference>
<dbReference type="InterPro" id="IPR003661">
    <property type="entry name" value="HisK_dim/P_dom"/>
</dbReference>
<keyword evidence="12" id="KW-0472">Membrane</keyword>
<comment type="caution">
    <text evidence="16">The sequence shown here is derived from an EMBL/GenBank/DDBJ whole genome shotgun (WGS) entry which is preliminary data.</text>
</comment>
<dbReference type="Gene3D" id="6.10.340.10">
    <property type="match status" value="1"/>
</dbReference>
<comment type="catalytic activity">
    <reaction evidence="1">
        <text>ATP + protein L-histidine = ADP + protein N-phospho-L-histidine.</text>
        <dbReference type="EC" id="2.7.13.3"/>
    </reaction>
</comment>
<dbReference type="GO" id="GO:0000155">
    <property type="term" value="F:phosphorelay sensor kinase activity"/>
    <property type="evidence" value="ECO:0007669"/>
    <property type="project" value="InterPro"/>
</dbReference>
<dbReference type="EMBL" id="BIFR01000001">
    <property type="protein sequence ID" value="GCE11985.1"/>
    <property type="molecule type" value="Genomic_DNA"/>
</dbReference>
<dbReference type="InterPro" id="IPR003018">
    <property type="entry name" value="GAF"/>
</dbReference>
<protein>
    <recommendedName>
        <fullName evidence="9">Circadian input-output histidine kinase CikA</fullName>
        <ecNumber evidence="4">2.7.13.3</ecNumber>
    </recommendedName>
</protein>
<dbReference type="PROSITE" id="PS50110">
    <property type="entry name" value="RESPONSE_REGULATORY"/>
    <property type="match status" value="1"/>
</dbReference>
<dbReference type="Pfam" id="PF05227">
    <property type="entry name" value="CHASE3"/>
    <property type="match status" value="1"/>
</dbReference>
<dbReference type="CDD" id="cd00082">
    <property type="entry name" value="HisKA"/>
    <property type="match status" value="1"/>
</dbReference>
<dbReference type="Pfam" id="PF13185">
    <property type="entry name" value="GAF_2"/>
    <property type="match status" value="1"/>
</dbReference>
<keyword evidence="6" id="KW-0808">Transferase</keyword>
<dbReference type="SUPFAM" id="SSF47384">
    <property type="entry name" value="Homodimeric domain of signal transducing histidine kinase"/>
    <property type="match status" value="1"/>
</dbReference>
<dbReference type="SMART" id="SM00065">
    <property type="entry name" value="GAF"/>
    <property type="match status" value="1"/>
</dbReference>
<dbReference type="RefSeq" id="WP_161975373.1">
    <property type="nucleotide sequence ID" value="NZ_BIFR01000001.1"/>
</dbReference>
<evidence type="ECO:0000256" key="6">
    <source>
        <dbReference type="ARBA" id="ARBA00022679"/>
    </source>
</evidence>
<keyword evidence="5 10" id="KW-0597">Phosphoprotein</keyword>
<feature type="compositionally biased region" description="Polar residues" evidence="11">
    <location>
        <begin position="961"/>
        <end position="972"/>
    </location>
</feature>
<feature type="domain" description="Response regulatory" evidence="14">
    <location>
        <begin position="755"/>
        <end position="868"/>
    </location>
</feature>
<keyword evidence="17" id="KW-1185">Reference proteome</keyword>
<keyword evidence="7" id="KW-0418">Kinase</keyword>
<evidence type="ECO:0000256" key="7">
    <source>
        <dbReference type="ARBA" id="ARBA00022777"/>
    </source>
</evidence>
<feature type="region of interest" description="Disordered" evidence="11">
    <location>
        <begin position="730"/>
        <end position="751"/>
    </location>
</feature>
<reference evidence="17" key="1">
    <citation type="submission" date="2018-12" db="EMBL/GenBank/DDBJ databases">
        <title>Tengunoibacter tsumagoiensis gen. nov., sp. nov., Dictyobacter kobayashii sp. nov., D. alpinus sp. nov., and D. joshuensis sp. nov. and description of Dictyobacteraceae fam. nov. within the order Ktedonobacterales isolated from Tengu-no-mugimeshi.</title>
        <authorList>
            <person name="Wang C.M."/>
            <person name="Zheng Y."/>
            <person name="Sakai Y."/>
            <person name="Toyoda A."/>
            <person name="Minakuchi Y."/>
            <person name="Abe K."/>
            <person name="Yokota A."/>
            <person name="Yabe S."/>
        </authorList>
    </citation>
    <scope>NUCLEOTIDE SEQUENCE [LARGE SCALE GENOMIC DNA]</scope>
    <source>
        <strain evidence="17">Uno3</strain>
    </source>
</reference>
<comment type="similarity">
    <text evidence="3">In the N-terminal section; belongs to the phytochrome family.</text>
</comment>
<dbReference type="SUPFAM" id="SSF55874">
    <property type="entry name" value="ATPase domain of HSP90 chaperone/DNA topoisomerase II/histidine kinase"/>
    <property type="match status" value="1"/>
</dbReference>
<dbReference type="GO" id="GO:0009927">
    <property type="term" value="F:histidine phosphotransfer kinase activity"/>
    <property type="evidence" value="ECO:0007669"/>
    <property type="project" value="TreeGrafter"/>
</dbReference>
<evidence type="ECO:0000313" key="16">
    <source>
        <dbReference type="EMBL" id="GCE11985.1"/>
    </source>
</evidence>
<dbReference type="InterPro" id="IPR004358">
    <property type="entry name" value="Sig_transdc_His_kin-like_C"/>
</dbReference>
<dbReference type="InterPro" id="IPR007891">
    <property type="entry name" value="CHASE3"/>
</dbReference>
<dbReference type="Pfam" id="PF00512">
    <property type="entry name" value="HisKA"/>
    <property type="match status" value="1"/>
</dbReference>
<dbReference type="Gene3D" id="1.10.287.130">
    <property type="match status" value="1"/>
</dbReference>
<evidence type="ECO:0000256" key="10">
    <source>
        <dbReference type="PROSITE-ProRule" id="PRU00169"/>
    </source>
</evidence>
<accession>A0A401ZYR7</accession>
<dbReference type="PRINTS" id="PR00344">
    <property type="entry name" value="BCTRLSENSOR"/>
</dbReference>
<sequence>MKNQMLISPQQQKQRLIEQLKRRLIRTISLLMFCFVLTSVIGIFAIVTQRQLGEQKVAIHSDVNVLLQAMIDQETGLRGYITTNNEIFLEPLTNGRSQYASTLQHIKEETAGSNFQSTSTVLTEVDDKALQWTNRFANPQIDTMHSGNLAAARDAQLNTEGKMLFDDFRRSVARLQTVTDNDLTNLQTQINLVDFGCLVGAIVLTVVAILWLWRTFNFFVMAQKQQLGELRDAAAAFGAGDFSTRVQNITDTDLYEVGHTFNTMADQLNEQHIALQDRDILEQVTQLNTILTDSLDLNELMAAFLKHALPLLDLQVGAFYLYNQEKQLLQLSSSQGLDRAQLQQNFTLGEGLVGRSAQERKPLFISQSKTTQTGSFQLKTLLGQVVPASMYHLPLIQGNELLGVLVIGSLYPMREQTRNVFAVLGSNISSSISNAQSYAHIRTQAQQLAEQSQAQARANYSLRQQRDELTALNAALEEANRARSRFLSTMSHELRTPLTSIIGFSQMLLRSSAKSPLNDRQTSNVDRILKNAQHLLTLINDVLDLAKVEAGRMDVNATETNLQELLTSLVEETRSMALERRTRVHIEVSDEVRTIETDPMKLRQIVLNLLSNALKFTEKGLVTIGATLRTTSATGGRSEAQQVAISVKDTGIGIPPDQQSKIFEAFYQIDNSNTRSYSGTGLGLSIVREFTTLLGGRVEIESEPGVGTTFTILLPLHARDRQSLQEVRLNTLHPASQRQTSEPRTTLSDEEDGRLVVAIDDNPDVLQLISASLEQSPYRVVGVQDSTQALKVIEELHPHAITLDIMMPKVNGWQILHQLKSNPATAAIPVILLTVLEDRSAGYVLGADEYLVKPVARDALLSTLQQLTTATLLPQVEAIEQTIGSTSVAPEEQELPHPFKHIMLVHNEQNIQELVDRLVQETGYHVSTINNGQDVIMMIEKASPDLLMLFVQLEQQHNNTSTLVVESQSHLDQTMAEKGEENAETNTISSEGPSSQDTANQPYQEQ</sequence>
<organism evidence="16 17">
    <name type="scientific">Tengunoibacter tsumagoiensis</name>
    <dbReference type="NCBI Taxonomy" id="2014871"/>
    <lineage>
        <taxon>Bacteria</taxon>
        <taxon>Bacillati</taxon>
        <taxon>Chloroflexota</taxon>
        <taxon>Ktedonobacteria</taxon>
        <taxon>Ktedonobacterales</taxon>
        <taxon>Dictyobacteraceae</taxon>
        <taxon>Tengunoibacter</taxon>
    </lineage>
</organism>
<evidence type="ECO:0000256" key="2">
    <source>
        <dbReference type="ARBA" id="ARBA00004370"/>
    </source>
</evidence>
<gene>
    <name evidence="16" type="ORF">KTT_18440</name>
</gene>
<dbReference type="Pfam" id="PF00072">
    <property type="entry name" value="Response_reg"/>
    <property type="match status" value="1"/>
</dbReference>
<proteinExistence type="inferred from homology"/>
<evidence type="ECO:0000256" key="12">
    <source>
        <dbReference type="SAM" id="Phobius"/>
    </source>
</evidence>
<dbReference type="PROSITE" id="PS50109">
    <property type="entry name" value="HIS_KIN"/>
    <property type="match status" value="1"/>
</dbReference>
<dbReference type="Pfam" id="PF00672">
    <property type="entry name" value="HAMP"/>
    <property type="match status" value="1"/>
</dbReference>
<feature type="domain" description="Histidine kinase" evidence="13">
    <location>
        <begin position="489"/>
        <end position="718"/>
    </location>
</feature>
<dbReference type="PANTHER" id="PTHR43047:SF72">
    <property type="entry name" value="OSMOSENSING HISTIDINE PROTEIN KINASE SLN1"/>
    <property type="match status" value="1"/>
</dbReference>
<feature type="compositionally biased region" description="Polar residues" evidence="11">
    <location>
        <begin position="733"/>
        <end position="746"/>
    </location>
</feature>
<dbReference type="SMART" id="SM00388">
    <property type="entry name" value="HisKA"/>
    <property type="match status" value="1"/>
</dbReference>
<dbReference type="PROSITE" id="PS50885">
    <property type="entry name" value="HAMP"/>
    <property type="match status" value="1"/>
</dbReference>
<keyword evidence="12" id="KW-1133">Transmembrane helix</keyword>
<evidence type="ECO:0000256" key="3">
    <source>
        <dbReference type="ARBA" id="ARBA00006402"/>
    </source>
</evidence>
<feature type="transmembrane region" description="Helical" evidence="12">
    <location>
        <begin position="192"/>
        <end position="213"/>
    </location>
</feature>
<feature type="domain" description="HAMP" evidence="15">
    <location>
        <begin position="221"/>
        <end position="273"/>
    </location>
</feature>
<dbReference type="Gene3D" id="3.30.450.40">
    <property type="match status" value="1"/>
</dbReference>
<dbReference type="InterPro" id="IPR011006">
    <property type="entry name" value="CheY-like_superfamily"/>
</dbReference>
<comment type="subcellular location">
    <subcellularLocation>
        <location evidence="2">Membrane</location>
    </subcellularLocation>
</comment>
<dbReference type="InterPro" id="IPR003660">
    <property type="entry name" value="HAMP_dom"/>
</dbReference>
<dbReference type="Gene3D" id="3.30.565.10">
    <property type="entry name" value="Histidine kinase-like ATPase, C-terminal domain"/>
    <property type="match status" value="1"/>
</dbReference>
<name>A0A401ZYR7_9CHLR</name>
<dbReference type="SMART" id="SM00448">
    <property type="entry name" value="REC"/>
    <property type="match status" value="1"/>
</dbReference>
<dbReference type="Gene3D" id="3.40.50.2300">
    <property type="match status" value="2"/>
</dbReference>
<dbReference type="GO" id="GO:0005886">
    <property type="term" value="C:plasma membrane"/>
    <property type="evidence" value="ECO:0007669"/>
    <property type="project" value="TreeGrafter"/>
</dbReference>
<evidence type="ECO:0000256" key="8">
    <source>
        <dbReference type="ARBA" id="ARBA00023012"/>
    </source>
</evidence>
<evidence type="ECO:0000256" key="11">
    <source>
        <dbReference type="SAM" id="MobiDB-lite"/>
    </source>
</evidence>